<dbReference type="AlphaFoldDB" id="C2EVU4"/>
<dbReference type="Gene3D" id="1.10.357.10">
    <property type="entry name" value="Tetracycline Repressor, domain 2"/>
    <property type="match status" value="1"/>
</dbReference>
<dbReference type="InterPro" id="IPR039532">
    <property type="entry name" value="TetR_C_Firmicutes"/>
</dbReference>
<accession>C2EVU4</accession>
<dbReference type="eggNOG" id="COG1309">
    <property type="taxonomic scope" value="Bacteria"/>
</dbReference>
<feature type="domain" description="HTH tetR-type" evidence="3">
    <location>
        <begin position="18"/>
        <end position="78"/>
    </location>
</feature>
<dbReference type="PANTHER" id="PTHR43479">
    <property type="entry name" value="ACREF/ENVCD OPERON REPRESSOR-RELATED"/>
    <property type="match status" value="1"/>
</dbReference>
<dbReference type="InterPro" id="IPR009057">
    <property type="entry name" value="Homeodomain-like_sf"/>
</dbReference>
<proteinExistence type="predicted"/>
<dbReference type="Pfam" id="PF14278">
    <property type="entry name" value="TetR_C_8"/>
    <property type="match status" value="1"/>
</dbReference>
<feature type="DNA-binding region" description="H-T-H motif" evidence="2">
    <location>
        <begin position="41"/>
        <end position="60"/>
    </location>
</feature>
<dbReference type="PROSITE" id="PS50977">
    <property type="entry name" value="HTH_TETR_2"/>
    <property type="match status" value="1"/>
</dbReference>
<organism evidence="4 5">
    <name type="scientific">Limosilactobacillus vaginalis DSM 5837 = ATCC 49540</name>
    <dbReference type="NCBI Taxonomy" id="1423814"/>
    <lineage>
        <taxon>Bacteria</taxon>
        <taxon>Bacillati</taxon>
        <taxon>Bacillota</taxon>
        <taxon>Bacilli</taxon>
        <taxon>Lactobacillales</taxon>
        <taxon>Lactobacillaceae</taxon>
        <taxon>Limosilactobacillus</taxon>
    </lineage>
</organism>
<evidence type="ECO:0000256" key="1">
    <source>
        <dbReference type="ARBA" id="ARBA00023125"/>
    </source>
</evidence>
<dbReference type="Proteomes" id="UP000004483">
    <property type="component" value="Unassembled WGS sequence"/>
</dbReference>
<sequence length="193" mass="22249">MSIKKENGENKMTDRRVNRTKRQIKKALINLLSKKALSRITVSEITELADIGRGTFYTHYQDIYDLYHSLINELAKDLLDIFSRYYSQATKDNNFIPLFQALSDYISTQQDILTMLASKQNSELTISYLQDRFKHELVNYDNSNGLEQIIGNIYGVAGIFGIFIDWLQGKIKASPEELGEAIGKFANKYWVMD</sequence>
<dbReference type="InterPro" id="IPR050624">
    <property type="entry name" value="HTH-type_Tx_Regulator"/>
</dbReference>
<comment type="caution">
    <text evidence="4">The sequence shown here is derived from an EMBL/GenBank/DDBJ whole genome shotgun (WGS) entry which is preliminary data.</text>
</comment>
<name>C2EVU4_9LACO</name>
<evidence type="ECO:0000313" key="5">
    <source>
        <dbReference type="Proteomes" id="UP000004483"/>
    </source>
</evidence>
<dbReference type="STRING" id="1423814.HMPREF0549_1580"/>
<dbReference type="PANTHER" id="PTHR43479:SF7">
    <property type="entry name" value="TETR-FAMILY TRANSCRIPTIONAL REGULATOR"/>
    <property type="match status" value="1"/>
</dbReference>
<keyword evidence="1 2" id="KW-0238">DNA-binding</keyword>
<gene>
    <name evidence="4" type="ORF">HMPREF0549_1580</name>
</gene>
<dbReference type="SUPFAM" id="SSF46689">
    <property type="entry name" value="Homeodomain-like"/>
    <property type="match status" value="1"/>
</dbReference>
<evidence type="ECO:0000259" key="3">
    <source>
        <dbReference type="PROSITE" id="PS50977"/>
    </source>
</evidence>
<protein>
    <submittedName>
        <fullName evidence="4">Transcriptional regulator, TetR family</fullName>
    </submittedName>
</protein>
<reference evidence="4 5" key="1">
    <citation type="submission" date="2009-01" db="EMBL/GenBank/DDBJ databases">
        <authorList>
            <person name="Qin X."/>
            <person name="Bachman B."/>
            <person name="Battles P."/>
            <person name="Bell A."/>
            <person name="Bess C."/>
            <person name="Bickham C."/>
            <person name="Chaboub L."/>
            <person name="Chen D."/>
            <person name="Coyle M."/>
            <person name="Deiros D.R."/>
            <person name="Dinh H."/>
            <person name="Forbes L."/>
            <person name="Fowler G."/>
            <person name="Francisco L."/>
            <person name="Fu Q."/>
            <person name="Gubbala S."/>
            <person name="Hale W."/>
            <person name="Han Y."/>
            <person name="Hemphill L."/>
            <person name="Highlander S.K."/>
            <person name="Hirani K."/>
            <person name="Hogues M."/>
            <person name="Jackson L."/>
            <person name="Jakkamsetti A."/>
            <person name="Javaid M."/>
            <person name="Jiang H."/>
            <person name="Korchina V."/>
            <person name="Kovar C."/>
            <person name="Lara F."/>
            <person name="Lee S."/>
            <person name="Mata R."/>
            <person name="Mathew T."/>
            <person name="Moen C."/>
            <person name="Morales K."/>
            <person name="Munidasa M."/>
            <person name="Nazareth L."/>
            <person name="Ngo R."/>
            <person name="Nguyen L."/>
            <person name="Okwuonu G."/>
            <person name="Ongeri F."/>
            <person name="Patil S."/>
            <person name="Petrosino J."/>
            <person name="Pham C."/>
            <person name="Pham P."/>
            <person name="Pu L.-L."/>
            <person name="Puazo M."/>
            <person name="Raj R."/>
            <person name="Reid J."/>
            <person name="Rouhana J."/>
            <person name="Saada N."/>
            <person name="Shang Y."/>
            <person name="Simmons D."/>
            <person name="Thornton R."/>
            <person name="Warren J."/>
            <person name="Weissenberger G."/>
            <person name="Zhang J."/>
            <person name="Zhang L."/>
            <person name="Zhou C."/>
            <person name="Zhu D."/>
            <person name="Muzny D."/>
            <person name="Worley K."/>
            <person name="Gibbs R."/>
        </authorList>
    </citation>
    <scope>NUCLEOTIDE SEQUENCE [LARGE SCALE GENOMIC DNA]</scope>
    <source>
        <strain evidence="4 5">ATCC 49540</strain>
    </source>
</reference>
<dbReference type="HOGENOM" id="CLU_087539_0_5_9"/>
<dbReference type="InterPro" id="IPR001647">
    <property type="entry name" value="HTH_TetR"/>
</dbReference>
<dbReference type="GO" id="GO:0003677">
    <property type="term" value="F:DNA binding"/>
    <property type="evidence" value="ECO:0007669"/>
    <property type="project" value="UniProtKB-UniRule"/>
</dbReference>
<evidence type="ECO:0000313" key="4">
    <source>
        <dbReference type="EMBL" id="EEJ39967.1"/>
    </source>
</evidence>
<evidence type="ECO:0000256" key="2">
    <source>
        <dbReference type="PROSITE-ProRule" id="PRU00335"/>
    </source>
</evidence>
<dbReference type="EMBL" id="ACGV01000184">
    <property type="protein sequence ID" value="EEJ39967.1"/>
    <property type="molecule type" value="Genomic_DNA"/>
</dbReference>